<evidence type="ECO:0000256" key="4">
    <source>
        <dbReference type="ARBA" id="ARBA00022989"/>
    </source>
</evidence>
<keyword evidence="2" id="KW-1003">Cell membrane</keyword>
<evidence type="ECO:0000259" key="6">
    <source>
        <dbReference type="SMART" id="SM00897"/>
    </source>
</evidence>
<reference evidence="8 9" key="1">
    <citation type="submission" date="2019-02" db="EMBL/GenBank/DDBJ databases">
        <title>Deep-cultivation of Planctomycetes and their phenomic and genomic characterization uncovers novel biology.</title>
        <authorList>
            <person name="Wiegand S."/>
            <person name="Jogler M."/>
            <person name="Boedeker C."/>
            <person name="Pinto D."/>
            <person name="Vollmers J."/>
            <person name="Rivas-Marin E."/>
            <person name="Kohn T."/>
            <person name="Peeters S.H."/>
            <person name="Heuer A."/>
            <person name="Rast P."/>
            <person name="Oberbeckmann S."/>
            <person name="Bunk B."/>
            <person name="Jeske O."/>
            <person name="Meyerdierks A."/>
            <person name="Storesund J.E."/>
            <person name="Kallscheuer N."/>
            <person name="Luecker S."/>
            <person name="Lage O.M."/>
            <person name="Pohl T."/>
            <person name="Merkel B.J."/>
            <person name="Hornburger P."/>
            <person name="Mueller R.-W."/>
            <person name="Bruemmer F."/>
            <person name="Labrenz M."/>
            <person name="Spormann A.M."/>
            <person name="Op den Camp H."/>
            <person name="Overmann J."/>
            <person name="Amann R."/>
            <person name="Jetten M.S.M."/>
            <person name="Mascher T."/>
            <person name="Medema M.H."/>
            <person name="Devos D.P."/>
            <person name="Kaster A.-K."/>
            <person name="Ovreas L."/>
            <person name="Rohde M."/>
            <person name="Galperin M.Y."/>
            <person name="Jogler C."/>
        </authorList>
    </citation>
    <scope>NUCLEOTIDE SEQUENCE [LARGE SCALE GENOMIC DNA]</scope>
    <source>
        <strain evidence="8 9">Pla85_3_4</strain>
    </source>
</reference>
<accession>A0A518DNU2</accession>
<keyword evidence="9" id="KW-1185">Reference proteome</keyword>
<dbReference type="EMBL" id="CP036433">
    <property type="protein sequence ID" value="QDU93509.1"/>
    <property type="molecule type" value="Genomic_DNA"/>
</dbReference>
<dbReference type="SMART" id="SM01204">
    <property type="entry name" value="FIST_C"/>
    <property type="match status" value="1"/>
</dbReference>
<dbReference type="AlphaFoldDB" id="A0A518DNU2"/>
<dbReference type="Pfam" id="PF08495">
    <property type="entry name" value="FIST"/>
    <property type="match status" value="1"/>
</dbReference>
<feature type="domain" description="FIST C-domain" evidence="7">
    <location>
        <begin position="232"/>
        <end position="373"/>
    </location>
</feature>
<keyword evidence="4" id="KW-1133">Transmembrane helix</keyword>
<organism evidence="8 9">
    <name type="scientific">Lignipirellula cremea</name>
    <dbReference type="NCBI Taxonomy" id="2528010"/>
    <lineage>
        <taxon>Bacteria</taxon>
        <taxon>Pseudomonadati</taxon>
        <taxon>Planctomycetota</taxon>
        <taxon>Planctomycetia</taxon>
        <taxon>Pirellulales</taxon>
        <taxon>Pirellulaceae</taxon>
        <taxon>Lignipirellula</taxon>
    </lineage>
</organism>
<evidence type="ECO:0000256" key="1">
    <source>
        <dbReference type="ARBA" id="ARBA00004651"/>
    </source>
</evidence>
<evidence type="ECO:0000313" key="8">
    <source>
        <dbReference type="EMBL" id="QDU93509.1"/>
    </source>
</evidence>
<evidence type="ECO:0000256" key="2">
    <source>
        <dbReference type="ARBA" id="ARBA00022475"/>
    </source>
</evidence>
<dbReference type="InterPro" id="IPR019494">
    <property type="entry name" value="FIST_C"/>
</dbReference>
<comment type="subcellular location">
    <subcellularLocation>
        <location evidence="1">Cell membrane</location>
        <topology evidence="1">Multi-pass membrane protein</topology>
    </subcellularLocation>
</comment>
<dbReference type="KEGG" id="lcre:Pla8534_12890"/>
<dbReference type="InterPro" id="IPR016741">
    <property type="entry name" value="UCP018953"/>
</dbReference>
<evidence type="ECO:0000256" key="3">
    <source>
        <dbReference type="ARBA" id="ARBA00022692"/>
    </source>
</evidence>
<keyword evidence="5" id="KW-0472">Membrane</keyword>
<evidence type="ECO:0000256" key="5">
    <source>
        <dbReference type="ARBA" id="ARBA00023136"/>
    </source>
</evidence>
<dbReference type="PANTHER" id="PTHR14939:SF5">
    <property type="entry name" value="F-BOX ONLY PROTEIN 22"/>
    <property type="match status" value="1"/>
</dbReference>
<dbReference type="InterPro" id="IPR013702">
    <property type="entry name" value="FIST_domain_N"/>
</dbReference>
<evidence type="ECO:0000313" key="9">
    <source>
        <dbReference type="Proteomes" id="UP000317648"/>
    </source>
</evidence>
<keyword evidence="3" id="KW-0812">Transmembrane</keyword>
<dbReference type="OrthoDB" id="9770435at2"/>
<protein>
    <submittedName>
        <fullName evidence="8">FIST N domain protein</fullName>
    </submittedName>
</protein>
<dbReference type="GO" id="GO:0005886">
    <property type="term" value="C:plasma membrane"/>
    <property type="evidence" value="ECO:0007669"/>
    <property type="project" value="UniProtKB-SubCell"/>
</dbReference>
<dbReference type="PANTHER" id="PTHR14939">
    <property type="entry name" value="F-BOX ONLY PROTEIN 22"/>
    <property type="match status" value="1"/>
</dbReference>
<dbReference type="SMART" id="SM00897">
    <property type="entry name" value="FIST"/>
    <property type="match status" value="1"/>
</dbReference>
<feature type="domain" description="FIST" evidence="6">
    <location>
        <begin position="37"/>
        <end position="231"/>
    </location>
</feature>
<gene>
    <name evidence="8" type="ORF">Pla8534_12890</name>
</gene>
<evidence type="ECO:0000259" key="7">
    <source>
        <dbReference type="SMART" id="SM01204"/>
    </source>
</evidence>
<dbReference type="Proteomes" id="UP000317648">
    <property type="component" value="Chromosome"/>
</dbReference>
<dbReference type="PIRSF" id="PIRSF018953">
    <property type="entry name" value="UCP018953"/>
    <property type="match status" value="1"/>
</dbReference>
<dbReference type="RefSeq" id="WP_145050378.1">
    <property type="nucleotide sequence ID" value="NZ_CP036433.1"/>
</dbReference>
<dbReference type="Pfam" id="PF10442">
    <property type="entry name" value="FIST_C"/>
    <property type="match status" value="1"/>
</dbReference>
<name>A0A518DNU2_9BACT</name>
<proteinExistence type="predicted"/>
<sequence>MEPQPSPSYASALSLLENAEQAVAEVCQALQAELSEPPAFAVVFVSADRAAEMEAIAALLRETLKVEVLLGCTAESLVGSGREVEGQTGLSVWAACLPGVTLTPMRLSFERSPDGGAILGWPVSMADSWPEGSSLLMLADPFSFPADALLETLADNRPNAVVAGGMASGAGAPGESRLILGGEVFTSGAVGVLVAGVPVRTIVSQGCRPIGKPYVITKAERNVIHELGGKPAYEQLKQLFSELPTHEQQMAQRGLHVGRVVNEYQESFSQGDFLVRNVVGVDPEEGSIAIGDYVRVGQTVQFQIRDGESADIELRQMLAAVEAPAPGAALLFTCNGRGTRLFQEPHHDAQCIGDAFGPIPLAGFFAAGEIGPVGGRNFTHGFTASVVLFG</sequence>